<accession>A0A5B0QRZ1</accession>
<dbReference type="EMBL" id="VDEP01000271">
    <property type="protein sequence ID" value="KAA1115988.1"/>
    <property type="molecule type" value="Genomic_DNA"/>
</dbReference>
<comment type="caution">
    <text evidence="1">The sequence shown here is derived from an EMBL/GenBank/DDBJ whole genome shotgun (WGS) entry which is preliminary data.</text>
</comment>
<reference evidence="1 2" key="1">
    <citation type="submission" date="2019-05" db="EMBL/GenBank/DDBJ databases">
        <title>Emergence of the Ug99 lineage of the wheat stem rust pathogen through somatic hybridization.</title>
        <authorList>
            <person name="Li F."/>
            <person name="Upadhyaya N.M."/>
            <person name="Sperschneider J."/>
            <person name="Matny O."/>
            <person name="Nguyen-Phuc H."/>
            <person name="Mago R."/>
            <person name="Raley C."/>
            <person name="Miller M.E."/>
            <person name="Silverstein K.A.T."/>
            <person name="Henningsen E."/>
            <person name="Hirsch C.D."/>
            <person name="Visser B."/>
            <person name="Pretorius Z.A."/>
            <person name="Steffenson B.J."/>
            <person name="Schwessinger B."/>
            <person name="Dodds P.N."/>
            <person name="Figueroa M."/>
        </authorList>
    </citation>
    <scope>NUCLEOTIDE SEQUENCE [LARGE SCALE GENOMIC DNA]</scope>
    <source>
        <strain evidence="1 2">Ug99</strain>
    </source>
</reference>
<gene>
    <name evidence="1" type="ORF">PGTUg99_030353</name>
</gene>
<protein>
    <submittedName>
        <fullName evidence="1">Uncharacterized protein</fullName>
    </submittedName>
</protein>
<dbReference type="AlphaFoldDB" id="A0A5B0QRZ1"/>
<organism evidence="1 2">
    <name type="scientific">Puccinia graminis f. sp. tritici</name>
    <dbReference type="NCBI Taxonomy" id="56615"/>
    <lineage>
        <taxon>Eukaryota</taxon>
        <taxon>Fungi</taxon>
        <taxon>Dikarya</taxon>
        <taxon>Basidiomycota</taxon>
        <taxon>Pucciniomycotina</taxon>
        <taxon>Pucciniomycetes</taxon>
        <taxon>Pucciniales</taxon>
        <taxon>Pucciniaceae</taxon>
        <taxon>Puccinia</taxon>
    </lineage>
</organism>
<evidence type="ECO:0000313" key="2">
    <source>
        <dbReference type="Proteomes" id="UP000325313"/>
    </source>
</evidence>
<proteinExistence type="predicted"/>
<sequence>MALALPPNWRTTLKGKFNNLRMANLESFITYSTQSLTLQSMLNFDLKTEAISDSNLADSMMLERVDSGMESSNNPH</sequence>
<dbReference type="Proteomes" id="UP000325313">
    <property type="component" value="Unassembled WGS sequence"/>
</dbReference>
<evidence type="ECO:0000313" key="1">
    <source>
        <dbReference type="EMBL" id="KAA1115988.1"/>
    </source>
</evidence>
<name>A0A5B0QRZ1_PUCGR</name>